<dbReference type="Proteomes" id="UP001597216">
    <property type="component" value="Unassembled WGS sequence"/>
</dbReference>
<evidence type="ECO:0000313" key="3">
    <source>
        <dbReference type="Proteomes" id="UP001597216"/>
    </source>
</evidence>
<evidence type="ECO:0008006" key="4">
    <source>
        <dbReference type="Google" id="ProtNLM"/>
    </source>
</evidence>
<proteinExistence type="predicted"/>
<dbReference type="RefSeq" id="WP_374344019.1">
    <property type="nucleotide sequence ID" value="NZ_JBHTLQ010000025.1"/>
</dbReference>
<gene>
    <name evidence="2" type="ORF">ACFQ27_12190</name>
</gene>
<dbReference type="EMBL" id="JBHTLQ010000025">
    <property type="protein sequence ID" value="MFD1191342.1"/>
    <property type="molecule type" value="Genomic_DNA"/>
</dbReference>
<comment type="caution">
    <text evidence="2">The sequence shown here is derived from an EMBL/GenBank/DDBJ whole genome shotgun (WGS) entry which is preliminary data.</text>
</comment>
<evidence type="ECO:0000256" key="1">
    <source>
        <dbReference type="SAM" id="MobiDB-lite"/>
    </source>
</evidence>
<name>A0ABW3T3N3_9CAUL</name>
<protein>
    <recommendedName>
        <fullName evidence="4">Secreted protein</fullName>
    </recommendedName>
</protein>
<accession>A0ABW3T3N3</accession>
<reference evidence="3" key="1">
    <citation type="journal article" date="2019" name="Int. J. Syst. Evol. Microbiol.">
        <title>The Global Catalogue of Microorganisms (GCM) 10K type strain sequencing project: providing services to taxonomists for standard genome sequencing and annotation.</title>
        <authorList>
            <consortium name="The Broad Institute Genomics Platform"/>
            <consortium name="The Broad Institute Genome Sequencing Center for Infectious Disease"/>
            <person name="Wu L."/>
            <person name="Ma J."/>
        </authorList>
    </citation>
    <scope>NUCLEOTIDE SEQUENCE [LARGE SCALE GENOMIC DNA]</scope>
    <source>
        <strain evidence="3">CCUG 55074</strain>
    </source>
</reference>
<sequence>MFVALILSAGLVVAADATPAASTTQTTTAAAAATAKPQKICKSIKTLGSRLPVKKCQTVEEAADEEAQAQQAVRDMQRSAPPPNQ</sequence>
<keyword evidence="3" id="KW-1185">Reference proteome</keyword>
<feature type="region of interest" description="Disordered" evidence="1">
    <location>
        <begin position="62"/>
        <end position="85"/>
    </location>
</feature>
<evidence type="ECO:0000313" key="2">
    <source>
        <dbReference type="EMBL" id="MFD1191342.1"/>
    </source>
</evidence>
<organism evidence="2 3">
    <name type="scientific">Phenylobacterium conjunctum</name>
    <dbReference type="NCBI Taxonomy" id="1298959"/>
    <lineage>
        <taxon>Bacteria</taxon>
        <taxon>Pseudomonadati</taxon>
        <taxon>Pseudomonadota</taxon>
        <taxon>Alphaproteobacteria</taxon>
        <taxon>Caulobacterales</taxon>
        <taxon>Caulobacteraceae</taxon>
        <taxon>Phenylobacterium</taxon>
    </lineage>
</organism>